<feature type="transmembrane region" description="Helical" evidence="12">
    <location>
        <begin position="12"/>
        <end position="31"/>
    </location>
</feature>
<proteinExistence type="inferred from homology"/>
<keyword evidence="4 12" id="KW-0812">Transmembrane</keyword>
<comment type="similarity">
    <text evidence="8">Belongs to the PpiD chaperone family.</text>
</comment>
<dbReference type="AlphaFoldDB" id="A0A212L5M6"/>
<feature type="domain" description="PpiC" evidence="13">
    <location>
        <begin position="265"/>
        <end position="366"/>
    </location>
</feature>
<dbReference type="InterPro" id="IPR027304">
    <property type="entry name" value="Trigger_fact/SurA_dom_sf"/>
</dbReference>
<dbReference type="GO" id="GO:0003755">
    <property type="term" value="F:peptidyl-prolyl cis-trans isomerase activity"/>
    <property type="evidence" value="ECO:0007669"/>
    <property type="project" value="UniProtKB-KW"/>
</dbReference>
<evidence type="ECO:0000256" key="5">
    <source>
        <dbReference type="ARBA" id="ARBA00022989"/>
    </source>
</evidence>
<evidence type="ECO:0000256" key="9">
    <source>
        <dbReference type="ARBA" id="ARBA00040743"/>
    </source>
</evidence>
<evidence type="ECO:0000256" key="3">
    <source>
        <dbReference type="ARBA" id="ARBA00022519"/>
    </source>
</evidence>
<dbReference type="InterPro" id="IPR052029">
    <property type="entry name" value="PpiD_chaperone"/>
</dbReference>
<evidence type="ECO:0000256" key="10">
    <source>
        <dbReference type="ARBA" id="ARBA00042775"/>
    </source>
</evidence>
<keyword evidence="11 14" id="KW-0413">Isomerase</keyword>
<evidence type="ECO:0000256" key="2">
    <source>
        <dbReference type="ARBA" id="ARBA00022475"/>
    </source>
</evidence>
<dbReference type="InterPro" id="IPR000297">
    <property type="entry name" value="PPIase_PpiC"/>
</dbReference>
<dbReference type="PROSITE" id="PS50198">
    <property type="entry name" value="PPIC_PPIASE_2"/>
    <property type="match status" value="1"/>
</dbReference>
<dbReference type="SUPFAM" id="SSF54534">
    <property type="entry name" value="FKBP-like"/>
    <property type="match status" value="1"/>
</dbReference>
<keyword evidence="5 12" id="KW-1133">Transmembrane helix</keyword>
<dbReference type="Pfam" id="PF13616">
    <property type="entry name" value="Rotamase_3"/>
    <property type="match status" value="1"/>
</dbReference>
<evidence type="ECO:0000256" key="4">
    <source>
        <dbReference type="ARBA" id="ARBA00022692"/>
    </source>
</evidence>
<evidence type="ECO:0000256" key="11">
    <source>
        <dbReference type="PROSITE-ProRule" id="PRU00278"/>
    </source>
</evidence>
<sequence>MLEYIRDKSQSLGVKLAFALIILVFVFWGVGNFNDRSAGTLVAVVNGDAITMREFEQAYRNAEENMLRSNPGVTREQLKQQQLGRQVLRDLVTQTLLSQEAARTGVTITPVELRVAIGNIKSFQNEKGQFDPAVYSRILAAQRLTPAQFEQDTAREMLRQKIYSMVTAPAWADPAEAQKRFEFLREKRDVDYIFINEADFASSIKPTDEEVAAYYESHKAQFAVPAKADVSYVLVNPQDLVKASSISSADAQKWYEENAARFEQKEEVKAAHILVPLAEDVSEADVKKAQEQAAKIEAELKSGKSFAAVADEHNGPNAAGPGGELGWVKRGMTVKPFEDAAFALDAGKVSAPVRSQFGLHIIKVEEKKAGGLTPFKQVEAEILATMAQEQGVDKLHDVVDSLVEDNILGRPLKQSAEKYGLKWGETGLLSSADLVKTLGVTAEGASVLVGTPAGNPVDTALEAGKSYVVARVLKSEPAATAPLDSVKGQIVKALVEEKALVAAMDAASQLRKELDTAPLGAAGLKGREIKIAKGVERNGGLPGFAPNPEMTEALFEAKVGQWLPVAYAVEGDNGSGAVLVRVKGVQPPDAAEWDMVKDIMANAVTRDRANALFEMFMQRLASSAKIKVYNEDFVDRKNM</sequence>
<dbReference type="Gene3D" id="1.10.4030.10">
    <property type="entry name" value="Porin chaperone SurA, peptide-binding domain"/>
    <property type="match status" value="1"/>
</dbReference>
<dbReference type="Gene3D" id="3.10.50.40">
    <property type="match status" value="1"/>
</dbReference>
<dbReference type="PANTHER" id="PTHR47529">
    <property type="entry name" value="PEPTIDYL-PROLYL CIS-TRANS ISOMERASE D"/>
    <property type="match status" value="1"/>
</dbReference>
<gene>
    <name evidence="14" type="ORF">KL86DES1_20862</name>
</gene>
<organism evidence="14">
    <name type="scientific">uncultured Desulfovibrio sp</name>
    <dbReference type="NCBI Taxonomy" id="167968"/>
    <lineage>
        <taxon>Bacteria</taxon>
        <taxon>Pseudomonadati</taxon>
        <taxon>Thermodesulfobacteriota</taxon>
        <taxon>Desulfovibrionia</taxon>
        <taxon>Desulfovibrionales</taxon>
        <taxon>Desulfovibrionaceae</taxon>
        <taxon>Desulfovibrio</taxon>
        <taxon>environmental samples</taxon>
    </lineage>
</organism>
<keyword evidence="7" id="KW-0143">Chaperone</keyword>
<keyword evidence="11" id="KW-0697">Rotamase</keyword>
<evidence type="ECO:0000256" key="7">
    <source>
        <dbReference type="ARBA" id="ARBA00023186"/>
    </source>
</evidence>
<evidence type="ECO:0000256" key="8">
    <source>
        <dbReference type="ARBA" id="ARBA00038408"/>
    </source>
</evidence>
<evidence type="ECO:0000313" key="14">
    <source>
        <dbReference type="EMBL" id="SCM72828.1"/>
    </source>
</evidence>
<dbReference type="Gene3D" id="6.10.140.970">
    <property type="match status" value="1"/>
</dbReference>
<evidence type="ECO:0000259" key="13">
    <source>
        <dbReference type="PROSITE" id="PS50198"/>
    </source>
</evidence>
<protein>
    <recommendedName>
        <fullName evidence="9">Periplasmic chaperone PpiD</fullName>
    </recommendedName>
    <alternativeName>
        <fullName evidence="10">Periplasmic folding chaperone</fullName>
    </alternativeName>
</protein>
<dbReference type="RefSeq" id="WP_179980395.1">
    <property type="nucleotide sequence ID" value="NZ_LT608333.1"/>
</dbReference>
<evidence type="ECO:0000256" key="1">
    <source>
        <dbReference type="ARBA" id="ARBA00004382"/>
    </source>
</evidence>
<dbReference type="InterPro" id="IPR046357">
    <property type="entry name" value="PPIase_dom_sf"/>
</dbReference>
<comment type="subcellular location">
    <subcellularLocation>
        <location evidence="1">Cell inner membrane</location>
        <topology evidence="1">Single-pass type II membrane protein</topology>
        <orientation evidence="1">Periplasmic side</orientation>
    </subcellularLocation>
</comment>
<evidence type="ECO:0000256" key="6">
    <source>
        <dbReference type="ARBA" id="ARBA00023136"/>
    </source>
</evidence>
<name>A0A212L5M6_9BACT</name>
<dbReference type="PANTHER" id="PTHR47529:SF1">
    <property type="entry name" value="PERIPLASMIC CHAPERONE PPID"/>
    <property type="match status" value="1"/>
</dbReference>
<accession>A0A212L5M6</accession>
<keyword evidence="3" id="KW-0997">Cell inner membrane</keyword>
<dbReference type="SUPFAM" id="SSF109998">
    <property type="entry name" value="Triger factor/SurA peptide-binding domain-like"/>
    <property type="match status" value="1"/>
</dbReference>
<dbReference type="EMBL" id="FMJC01000002">
    <property type="protein sequence ID" value="SCM72828.1"/>
    <property type="molecule type" value="Genomic_DNA"/>
</dbReference>
<dbReference type="Pfam" id="PF13624">
    <property type="entry name" value="SurA_N_3"/>
    <property type="match status" value="1"/>
</dbReference>
<dbReference type="GO" id="GO:0005886">
    <property type="term" value="C:plasma membrane"/>
    <property type="evidence" value="ECO:0007669"/>
    <property type="project" value="UniProtKB-SubCell"/>
</dbReference>
<keyword evidence="2" id="KW-1003">Cell membrane</keyword>
<keyword evidence="6 12" id="KW-0472">Membrane</keyword>
<evidence type="ECO:0000256" key="12">
    <source>
        <dbReference type="SAM" id="Phobius"/>
    </source>
</evidence>
<reference evidence="14" key="1">
    <citation type="submission" date="2016-08" db="EMBL/GenBank/DDBJ databases">
        <authorList>
            <person name="Seilhamer J.J."/>
        </authorList>
    </citation>
    <scope>NUCLEOTIDE SEQUENCE</scope>
    <source>
        <strain evidence="14">86-1</strain>
    </source>
</reference>